<organism evidence="5 6">
    <name type="scientific">Rhizoctonia solani</name>
    <dbReference type="NCBI Taxonomy" id="456999"/>
    <lineage>
        <taxon>Eukaryota</taxon>
        <taxon>Fungi</taxon>
        <taxon>Dikarya</taxon>
        <taxon>Basidiomycota</taxon>
        <taxon>Agaricomycotina</taxon>
        <taxon>Agaricomycetes</taxon>
        <taxon>Cantharellales</taxon>
        <taxon>Ceratobasidiaceae</taxon>
        <taxon>Rhizoctonia</taxon>
    </lineage>
</organism>
<dbReference type="SUPFAM" id="SSF56176">
    <property type="entry name" value="FAD-binding/transporter-associated domain-like"/>
    <property type="match status" value="1"/>
</dbReference>
<feature type="signal peptide" evidence="3">
    <location>
        <begin position="1"/>
        <end position="21"/>
    </location>
</feature>
<gene>
    <name evidence="5" type="ORF">RDB_LOCUS161522</name>
</gene>
<name>A0A8H3DCD2_9AGAM</name>
<feature type="domain" description="FAD-binding PCMH-type" evidence="4">
    <location>
        <begin position="118"/>
        <end position="301"/>
    </location>
</feature>
<evidence type="ECO:0000256" key="3">
    <source>
        <dbReference type="SAM" id="SignalP"/>
    </source>
</evidence>
<dbReference type="GO" id="GO:0016491">
    <property type="term" value="F:oxidoreductase activity"/>
    <property type="evidence" value="ECO:0007669"/>
    <property type="project" value="UniProtKB-KW"/>
</dbReference>
<dbReference type="InterPro" id="IPR016169">
    <property type="entry name" value="FAD-bd_PCMH_sub2"/>
</dbReference>
<dbReference type="Gene3D" id="3.40.462.20">
    <property type="match status" value="1"/>
</dbReference>
<dbReference type="Gene3D" id="3.30.465.10">
    <property type="match status" value="2"/>
</dbReference>
<keyword evidence="2" id="KW-0560">Oxidoreductase</keyword>
<dbReference type="PANTHER" id="PTHR13878:SF91">
    <property type="entry name" value="FAD BINDING DOMAIN PROTEIN (AFU_ORTHOLOGUE AFUA_6G12070)-RELATED"/>
    <property type="match status" value="1"/>
</dbReference>
<proteinExistence type="inferred from homology"/>
<keyword evidence="3" id="KW-0732">Signal</keyword>
<dbReference type="PROSITE" id="PS51387">
    <property type="entry name" value="FAD_PCMH"/>
    <property type="match status" value="1"/>
</dbReference>
<evidence type="ECO:0000256" key="2">
    <source>
        <dbReference type="ARBA" id="ARBA00023002"/>
    </source>
</evidence>
<dbReference type="AlphaFoldDB" id="A0A8H3DCD2"/>
<dbReference type="InterPro" id="IPR006094">
    <property type="entry name" value="Oxid_FAD_bind_N"/>
</dbReference>
<dbReference type="Pfam" id="PF01565">
    <property type="entry name" value="FAD_binding_4"/>
    <property type="match status" value="1"/>
</dbReference>
<feature type="chain" id="PRO_5034603438" description="FAD-binding PCMH-type domain-containing protein" evidence="3">
    <location>
        <begin position="22"/>
        <end position="572"/>
    </location>
</feature>
<dbReference type="InterPro" id="IPR050432">
    <property type="entry name" value="FAD-linked_Oxidoreductases_BP"/>
</dbReference>
<dbReference type="InterPro" id="IPR012951">
    <property type="entry name" value="BBE"/>
</dbReference>
<comment type="similarity">
    <text evidence="1">Belongs to the oxygen-dependent FAD-linked oxidoreductase family.</text>
</comment>
<dbReference type="EMBL" id="CAJMWY010004217">
    <property type="protein sequence ID" value="CAE6524284.1"/>
    <property type="molecule type" value="Genomic_DNA"/>
</dbReference>
<dbReference type="InterPro" id="IPR016166">
    <property type="entry name" value="FAD-bd_PCMH"/>
</dbReference>
<sequence length="572" mass="61543">MKKSILLGAFILTASAQGSTGGEFCLAGQPCFPSESILAQFNSSVSGRLHSERPVGAVCYEGDPIFNQSACNDIANKTSSSNWRVDHFPSYQYVQWEVCSVSDTCNATSVVSGRTCAQGRVPNYAVHAETAQDIVEYVRFATKHNLRIVVKNTGHDLLGRSSGKGGFAVWTHKMKGMQFNRTFVPDGCSKEVKEGVVTLEAGVQWGEAYNFADSMDRIVAGGGASSVGSAGGFPLGGGYSLLSPSLGLGLHNMVEVELVTADGQLRKANECTNPDLFWALRGGGGGTWGVTTKVTYRTHPKSELYIFALNGLSPNMTSAVARETVIRWVKLAPTLGDLGVGGVTTLSGNSLEIAAMVQSSFANFTQLKDTLKPFTSWLAEQGVLDTDLESTVDGTPIYITYANWNDYFNRISAPDNTVSTATPNNEAGLRGSIQSRLVPRHYYESDPEGLADILIEGSKEISLILGMTGPLRLAKDHPDVINATSITPVWYQSPWHIISFTVTPRLREFAKDGGAYFGESDFDEPDAANAYWGSNYPALLRAKAKWDPDNVFQVWHGVGSPTLGGGKLPVCA</sequence>
<protein>
    <recommendedName>
        <fullName evidence="4">FAD-binding PCMH-type domain-containing protein</fullName>
    </recommendedName>
</protein>
<evidence type="ECO:0000259" key="4">
    <source>
        <dbReference type="PROSITE" id="PS51387"/>
    </source>
</evidence>
<evidence type="ECO:0000313" key="6">
    <source>
        <dbReference type="Proteomes" id="UP000663861"/>
    </source>
</evidence>
<reference evidence="5" key="1">
    <citation type="submission" date="2021-01" db="EMBL/GenBank/DDBJ databases">
        <authorList>
            <person name="Kaushik A."/>
        </authorList>
    </citation>
    <scope>NUCLEOTIDE SEQUENCE</scope>
    <source>
        <strain evidence="5">AG4-RS23</strain>
    </source>
</reference>
<evidence type="ECO:0000313" key="5">
    <source>
        <dbReference type="EMBL" id="CAE6524284.1"/>
    </source>
</evidence>
<dbReference type="GO" id="GO:0071949">
    <property type="term" value="F:FAD binding"/>
    <property type="evidence" value="ECO:0007669"/>
    <property type="project" value="InterPro"/>
</dbReference>
<accession>A0A8H3DCD2</accession>
<dbReference type="Proteomes" id="UP000663861">
    <property type="component" value="Unassembled WGS sequence"/>
</dbReference>
<comment type="caution">
    <text evidence="5">The sequence shown here is derived from an EMBL/GenBank/DDBJ whole genome shotgun (WGS) entry which is preliminary data.</text>
</comment>
<dbReference type="InterPro" id="IPR036318">
    <property type="entry name" value="FAD-bd_PCMH-like_sf"/>
</dbReference>
<dbReference type="Pfam" id="PF08031">
    <property type="entry name" value="BBE"/>
    <property type="match status" value="1"/>
</dbReference>
<evidence type="ECO:0000256" key="1">
    <source>
        <dbReference type="ARBA" id="ARBA00005466"/>
    </source>
</evidence>
<dbReference type="PANTHER" id="PTHR13878">
    <property type="entry name" value="GULONOLACTONE OXIDASE"/>
    <property type="match status" value="1"/>
</dbReference>